<dbReference type="Gene3D" id="2.60.120.10">
    <property type="entry name" value="Jelly Rolls"/>
    <property type="match status" value="1"/>
</dbReference>
<dbReference type="Pfam" id="PF00027">
    <property type="entry name" value="cNMP_binding"/>
    <property type="match status" value="1"/>
</dbReference>
<protein>
    <submittedName>
        <fullName evidence="2">cAMP-binding domain of CRP or a regulatory subunit of cAMP-dependent protein kinases</fullName>
    </submittedName>
</protein>
<dbReference type="EMBL" id="FNAC01000016">
    <property type="protein sequence ID" value="SDD14302.1"/>
    <property type="molecule type" value="Genomic_DNA"/>
</dbReference>
<dbReference type="InterPro" id="IPR018490">
    <property type="entry name" value="cNMP-bd_dom_sf"/>
</dbReference>
<proteinExistence type="predicted"/>
<dbReference type="InterPro" id="IPR000595">
    <property type="entry name" value="cNMP-bd_dom"/>
</dbReference>
<keyword evidence="3" id="KW-1185">Reference proteome</keyword>
<dbReference type="OrthoDB" id="680421at2"/>
<name>A0A1G6SBM4_9BACT</name>
<gene>
    <name evidence="2" type="ORF">SAMN04488104_101650</name>
</gene>
<dbReference type="AlphaFoldDB" id="A0A1G6SBM4"/>
<organism evidence="2 3">
    <name type="scientific">Algoriphagus faecimaris</name>
    <dbReference type="NCBI Taxonomy" id="686796"/>
    <lineage>
        <taxon>Bacteria</taxon>
        <taxon>Pseudomonadati</taxon>
        <taxon>Bacteroidota</taxon>
        <taxon>Cytophagia</taxon>
        <taxon>Cytophagales</taxon>
        <taxon>Cyclobacteriaceae</taxon>
        <taxon>Algoriphagus</taxon>
    </lineage>
</organism>
<evidence type="ECO:0000259" key="1">
    <source>
        <dbReference type="PROSITE" id="PS50042"/>
    </source>
</evidence>
<keyword evidence="2" id="KW-0808">Transferase</keyword>
<dbReference type="PROSITE" id="PS50042">
    <property type="entry name" value="CNMP_BINDING_3"/>
    <property type="match status" value="1"/>
</dbReference>
<dbReference type="Proteomes" id="UP000199060">
    <property type="component" value="Unassembled WGS sequence"/>
</dbReference>
<dbReference type="GO" id="GO:0016301">
    <property type="term" value="F:kinase activity"/>
    <property type="evidence" value="ECO:0007669"/>
    <property type="project" value="UniProtKB-KW"/>
</dbReference>
<evidence type="ECO:0000313" key="2">
    <source>
        <dbReference type="EMBL" id="SDD14302.1"/>
    </source>
</evidence>
<dbReference type="InterPro" id="IPR014710">
    <property type="entry name" value="RmlC-like_jellyroll"/>
</dbReference>
<dbReference type="CDD" id="cd00038">
    <property type="entry name" value="CAP_ED"/>
    <property type="match status" value="1"/>
</dbReference>
<dbReference type="RefSeq" id="WP_087939328.1">
    <property type="nucleotide sequence ID" value="NZ_FNAC01000016.1"/>
</dbReference>
<dbReference type="SUPFAM" id="SSF51206">
    <property type="entry name" value="cAMP-binding domain-like"/>
    <property type="match status" value="1"/>
</dbReference>
<sequence>MKQSSGLFENITTVSEAARLAFISKLEEIKADKGFKMEHEGQVSNYLYYISEGSARSFYIRENRDITVSFSLEGEFVTAMHSFITRKPSYETIETLEKSLLYRISHSELQACFEEYPEMERAYRIILEKYFIALEEQRIFNKFKSARDRYLELMDNKPKIIQKASVGQIASFLDMTIETLSRIRAKI</sequence>
<dbReference type="STRING" id="686796.SAMN04488104_101650"/>
<evidence type="ECO:0000313" key="3">
    <source>
        <dbReference type="Proteomes" id="UP000199060"/>
    </source>
</evidence>
<reference evidence="3" key="1">
    <citation type="submission" date="2016-10" db="EMBL/GenBank/DDBJ databases">
        <authorList>
            <person name="Varghese N."/>
            <person name="Submissions S."/>
        </authorList>
    </citation>
    <scope>NUCLEOTIDE SEQUENCE [LARGE SCALE GENOMIC DNA]</scope>
    <source>
        <strain evidence="3">DSM 23095</strain>
    </source>
</reference>
<keyword evidence="2" id="KW-0418">Kinase</keyword>
<accession>A0A1G6SBM4</accession>
<feature type="domain" description="Cyclic nucleotide-binding" evidence="1">
    <location>
        <begin position="10"/>
        <end position="110"/>
    </location>
</feature>